<gene>
    <name evidence="2" type="ORF">NDU88_006801</name>
</gene>
<comment type="caution">
    <text evidence="2">The sequence shown here is derived from an EMBL/GenBank/DDBJ whole genome shotgun (WGS) entry which is preliminary data.</text>
</comment>
<organism evidence="2 3">
    <name type="scientific">Pleurodeles waltl</name>
    <name type="common">Iberian ribbed newt</name>
    <dbReference type="NCBI Taxonomy" id="8319"/>
    <lineage>
        <taxon>Eukaryota</taxon>
        <taxon>Metazoa</taxon>
        <taxon>Chordata</taxon>
        <taxon>Craniata</taxon>
        <taxon>Vertebrata</taxon>
        <taxon>Euteleostomi</taxon>
        <taxon>Amphibia</taxon>
        <taxon>Batrachia</taxon>
        <taxon>Caudata</taxon>
        <taxon>Salamandroidea</taxon>
        <taxon>Salamandridae</taxon>
        <taxon>Pleurodelinae</taxon>
        <taxon>Pleurodeles</taxon>
    </lineage>
</organism>
<name>A0AAV7N0A1_PLEWA</name>
<proteinExistence type="predicted"/>
<dbReference type="EMBL" id="JANPWB010000013">
    <property type="protein sequence ID" value="KAJ1109440.1"/>
    <property type="molecule type" value="Genomic_DNA"/>
</dbReference>
<feature type="compositionally biased region" description="Basic and acidic residues" evidence="1">
    <location>
        <begin position="30"/>
        <end position="58"/>
    </location>
</feature>
<keyword evidence="3" id="KW-1185">Reference proteome</keyword>
<reference evidence="2" key="1">
    <citation type="journal article" date="2022" name="bioRxiv">
        <title>Sequencing and chromosome-scale assembly of the giantPleurodeles waltlgenome.</title>
        <authorList>
            <person name="Brown T."/>
            <person name="Elewa A."/>
            <person name="Iarovenko S."/>
            <person name="Subramanian E."/>
            <person name="Araus A.J."/>
            <person name="Petzold A."/>
            <person name="Susuki M."/>
            <person name="Suzuki K.-i.T."/>
            <person name="Hayashi T."/>
            <person name="Toyoda A."/>
            <person name="Oliveira C."/>
            <person name="Osipova E."/>
            <person name="Leigh N.D."/>
            <person name="Simon A."/>
            <person name="Yun M.H."/>
        </authorList>
    </citation>
    <scope>NUCLEOTIDE SEQUENCE</scope>
    <source>
        <strain evidence="2">20211129_DDA</strain>
        <tissue evidence="2">Liver</tissue>
    </source>
</reference>
<dbReference type="Proteomes" id="UP001066276">
    <property type="component" value="Chromosome 9"/>
</dbReference>
<evidence type="ECO:0000313" key="2">
    <source>
        <dbReference type="EMBL" id="KAJ1109440.1"/>
    </source>
</evidence>
<sequence>MEQDAWTRHPGPAPLNRRPSVELVATDQVRGGETRRPVSCPRPDRVGHGARDKADGERDAGLGLVLQPALEDGWAHLGERSTFPPQW</sequence>
<evidence type="ECO:0000313" key="3">
    <source>
        <dbReference type="Proteomes" id="UP001066276"/>
    </source>
</evidence>
<protein>
    <submittedName>
        <fullName evidence="2">Uncharacterized protein</fullName>
    </submittedName>
</protein>
<dbReference type="AlphaFoldDB" id="A0AAV7N0A1"/>
<accession>A0AAV7N0A1</accession>
<feature type="region of interest" description="Disordered" evidence="1">
    <location>
        <begin position="1"/>
        <end position="58"/>
    </location>
</feature>
<evidence type="ECO:0000256" key="1">
    <source>
        <dbReference type="SAM" id="MobiDB-lite"/>
    </source>
</evidence>